<evidence type="ECO:0000259" key="6">
    <source>
        <dbReference type="SMART" id="SM00602"/>
    </source>
</evidence>
<sequence>MSISVCLEGAAARATPETETVQGEASSSSVGETANANANRVEISETETGGGQSSKVDGDRDGEGEKVESPAPKTTEINTADAQEQTTENVVVGGDPTHTQEEIPAAEALEQTTENVEVEGHATHAQAEIPAAEAQEQHTKNVDVELEGHAPQTQAQIPAEAAADRAETEAKINADAGEHSTTKNAVNIGAETQTQIESQAEIKNAEGNPQTDLPVLMEADTMDMGVENEKPGGIGIGGVANAGIQAAGNSTAHDIDPGSTQDDKMDVDSDPDARDDEQAKKLIEKFGVRTVFMCEITPFKQQFLRCSMKFLKEALPPEKSDPTATDELTLFTVVPTILPNAKMWDVKRGRLLLGQEMMALQGLYMSDLRGYVPAGVTQHQIGDLAGNAYTDMLLLNDGCYANLYTNQTKAFKVRIVGFTGVSKYDVYDYTDACHTLYRPKRTLNEGQCTRFAVGGYFAELRSRLRSSTCVGDSCSRMAVTTQRFYSEANCLGLPYQIYTYPVQTECMRWSNGTQTFRVDPTTTNVTQVDYLVNDKCGGDNVRIYVMSVGYCYELYPDRAPRSFKWEAIGFEILESTGCNELVLLLDRSELVPLPFRTSELTETEGRDFSEKGGEIRRDRGGGDLEARGAPNAGCSNGWCALAPRLLTLAKTVSLVDEAYGRHGPLHRPWYEARDAPAEKKEVLVKELVLDSAVVDIVYLGQKHECLLLTTKKQRLYSSCDSGQSWHEITDKVDTTPSSHIRVEKIIVNSADKTVAVLQTQRRVDNRGAGVIDPASASAQSWHPYIFISEDSGRTWRKAWGRHHGLHSWIPHPTRRSWALVSWWNGACSKASGGEIEGASDDEAKKAAKDASKEGDPDKDKPCMHRLMLTTDLGKTFLQIAPYVVQFSWGSPKINQSDRIYYTAYASKTGDQGKLSQWSTEVDFKAVDLESLGRPKVPVTSVKHGNKFMISNEFILVAKVSSEERQTVNLMVSSDGAKTWKAALLPSGMGELEEKWYTIVDTSEGAVLLHLNSETVVSLTGVYLANVLADAEGDAGYQKGKQWAVETVEQDASEGSSVDRRHGRGWGKASRTAKEERSIRTVISFDKGGSWRYLKPPKVNSQGQPYFCAGRPLQECALHLHGSSSWDLYAPFYSSENCVGIIMGTGNVGASLRFEPEETSTFFSRDGGLTWVEAHKGAFIYEFGDHGGLIVMADDLKKTGEVIFTWNEGESWYDFKVTNTPFEVDNIITEPNLTSTTFVMFGTREDGAGVLYYLKFDSLQFPACRGSGFADSVSSDYETWTASDGRGAERCMLGQQITYTRRKRTSQCWNGEAFERPTVKKTCACTEADYACDVGFVRQVGSTECVFGGLEMMPERRGGFGRRQAAPGR</sequence>
<dbReference type="Pfam" id="PF15902">
    <property type="entry name" value="Sortilin-Vps10"/>
    <property type="match status" value="1"/>
</dbReference>
<dbReference type="SMART" id="SM00602">
    <property type="entry name" value="VPS10"/>
    <property type="match status" value="1"/>
</dbReference>
<feature type="domain" description="VPS10" evidence="6">
    <location>
        <begin position="704"/>
        <end position="1366"/>
    </location>
</feature>
<evidence type="ECO:0000256" key="1">
    <source>
        <dbReference type="ARBA" id="ARBA00004370"/>
    </source>
</evidence>
<protein>
    <recommendedName>
        <fullName evidence="6">VPS10 domain-containing protein</fullName>
    </recommendedName>
</protein>
<evidence type="ECO:0000256" key="5">
    <source>
        <dbReference type="SAM" id="MobiDB-lite"/>
    </source>
</evidence>
<dbReference type="InterPro" id="IPR006581">
    <property type="entry name" value="VPS10"/>
</dbReference>
<feature type="region of interest" description="Disordered" evidence="5">
    <location>
        <begin position="602"/>
        <end position="622"/>
    </location>
</feature>
<feature type="compositionally biased region" description="Basic and acidic residues" evidence="5">
    <location>
        <begin position="841"/>
        <end position="862"/>
    </location>
</feature>
<feature type="compositionally biased region" description="Polar residues" evidence="5">
    <location>
        <begin position="17"/>
        <end position="38"/>
    </location>
</feature>
<dbReference type="Proteomes" id="UP001642484">
    <property type="component" value="Unassembled WGS sequence"/>
</dbReference>
<feature type="compositionally biased region" description="Basic and acidic residues" evidence="5">
    <location>
        <begin position="603"/>
        <end position="622"/>
    </location>
</feature>
<feature type="compositionally biased region" description="Basic and acidic residues" evidence="5">
    <location>
        <begin position="56"/>
        <end position="68"/>
    </location>
</feature>
<dbReference type="PANTHER" id="PTHR12106">
    <property type="entry name" value="SORTILIN RELATED"/>
    <property type="match status" value="1"/>
</dbReference>
<feature type="region of interest" description="Disordered" evidence="5">
    <location>
        <begin position="1048"/>
        <end position="1070"/>
    </location>
</feature>
<feature type="compositionally biased region" description="Basic and acidic residues" evidence="5">
    <location>
        <begin position="253"/>
        <end position="267"/>
    </location>
</feature>
<evidence type="ECO:0000256" key="3">
    <source>
        <dbReference type="ARBA" id="ARBA00023136"/>
    </source>
</evidence>
<dbReference type="Gene3D" id="2.130.10.10">
    <property type="entry name" value="YVTN repeat-like/Quinoprotein amine dehydrogenase"/>
    <property type="match status" value="1"/>
</dbReference>
<organism evidence="7 8">
    <name type="scientific">Durusdinium trenchii</name>
    <dbReference type="NCBI Taxonomy" id="1381693"/>
    <lineage>
        <taxon>Eukaryota</taxon>
        <taxon>Sar</taxon>
        <taxon>Alveolata</taxon>
        <taxon>Dinophyceae</taxon>
        <taxon>Suessiales</taxon>
        <taxon>Symbiodiniaceae</taxon>
        <taxon>Durusdinium</taxon>
    </lineage>
</organism>
<dbReference type="InterPro" id="IPR015943">
    <property type="entry name" value="WD40/YVTN_repeat-like_dom_sf"/>
</dbReference>
<proteinExistence type="predicted"/>
<comment type="caution">
    <text evidence="7">The sequence shown here is derived from an EMBL/GenBank/DDBJ whole genome shotgun (WGS) entry which is preliminary data.</text>
</comment>
<dbReference type="SUPFAM" id="SSF110296">
    <property type="entry name" value="Oligoxyloglucan reducing end-specific cellobiohydrolase"/>
    <property type="match status" value="2"/>
</dbReference>
<feature type="region of interest" description="Disordered" evidence="5">
    <location>
        <begin position="249"/>
        <end position="275"/>
    </location>
</feature>
<feature type="region of interest" description="Disordered" evidence="5">
    <location>
        <begin position="1"/>
        <end position="100"/>
    </location>
</feature>
<dbReference type="InterPro" id="IPR031778">
    <property type="entry name" value="Sortilin_N"/>
</dbReference>
<comment type="subcellular location">
    <subcellularLocation>
        <location evidence="1">Membrane</location>
    </subcellularLocation>
</comment>
<dbReference type="PANTHER" id="PTHR12106:SF27">
    <property type="entry name" value="SORTILIN-RELATED RECEPTOR"/>
    <property type="match status" value="1"/>
</dbReference>
<evidence type="ECO:0000256" key="4">
    <source>
        <dbReference type="ARBA" id="ARBA00023180"/>
    </source>
</evidence>
<feature type="region of interest" description="Disordered" evidence="5">
    <location>
        <begin position="148"/>
        <end position="168"/>
    </location>
</feature>
<keyword evidence="3" id="KW-0472">Membrane</keyword>
<evidence type="ECO:0000256" key="2">
    <source>
        <dbReference type="ARBA" id="ARBA00022737"/>
    </source>
</evidence>
<feature type="compositionally biased region" description="Polar residues" evidence="5">
    <location>
        <begin position="75"/>
        <end position="89"/>
    </location>
</feature>
<keyword evidence="2" id="KW-0677">Repeat</keyword>
<dbReference type="InterPro" id="IPR050310">
    <property type="entry name" value="VPS10-sortilin"/>
</dbReference>
<keyword evidence="4" id="KW-0325">Glycoprotein</keyword>
<keyword evidence="8" id="KW-1185">Reference proteome</keyword>
<evidence type="ECO:0000313" key="8">
    <source>
        <dbReference type="Proteomes" id="UP001642484"/>
    </source>
</evidence>
<feature type="region of interest" description="Disordered" evidence="5">
    <location>
        <begin position="833"/>
        <end position="862"/>
    </location>
</feature>
<evidence type="ECO:0000313" key="7">
    <source>
        <dbReference type="EMBL" id="CAK9009205.1"/>
    </source>
</evidence>
<name>A0ABP0J4B5_9DINO</name>
<reference evidence="7 8" key="1">
    <citation type="submission" date="2024-02" db="EMBL/GenBank/DDBJ databases">
        <authorList>
            <person name="Chen Y."/>
            <person name="Shah S."/>
            <person name="Dougan E. K."/>
            <person name="Thang M."/>
            <person name="Chan C."/>
        </authorList>
    </citation>
    <scope>NUCLEOTIDE SEQUENCE [LARGE SCALE GENOMIC DNA]</scope>
</reference>
<feature type="compositionally biased region" description="Low complexity" evidence="5">
    <location>
        <begin position="150"/>
        <end position="161"/>
    </location>
</feature>
<accession>A0ABP0J4B5</accession>
<dbReference type="Gene3D" id="2.10.70.80">
    <property type="match status" value="1"/>
</dbReference>
<gene>
    <name evidence="7" type="ORF">CCMP2556_LOCUS9546</name>
</gene>
<dbReference type="EMBL" id="CAXAMN010004446">
    <property type="protein sequence ID" value="CAK9009205.1"/>
    <property type="molecule type" value="Genomic_DNA"/>
</dbReference>
<dbReference type="Pfam" id="PF15901">
    <property type="entry name" value="Sortilin_C"/>
    <property type="match status" value="1"/>
</dbReference>
<dbReference type="InterPro" id="IPR031777">
    <property type="entry name" value="Sortilin_C"/>
</dbReference>